<feature type="non-terminal residue" evidence="1">
    <location>
        <position position="473"/>
    </location>
</feature>
<dbReference type="Proteomes" id="UP000836387">
    <property type="component" value="Unassembled WGS sequence"/>
</dbReference>
<keyword evidence="2" id="KW-1185">Reference proteome</keyword>
<protein>
    <submittedName>
        <fullName evidence="1">Uncharacterized protein</fullName>
    </submittedName>
</protein>
<dbReference type="EMBL" id="CADEHS020000012">
    <property type="protein sequence ID" value="CAG9947788.1"/>
    <property type="molecule type" value="Genomic_DNA"/>
</dbReference>
<feature type="non-terminal residue" evidence="1">
    <location>
        <position position="1"/>
    </location>
</feature>
<accession>A0ACA9U3J2</accession>
<sequence length="473" mass="51389">WQQGFLETIFLSGLNKPNGSTERSYLSSTRSTILPLQSTGAPSGPYFLQTSTGNLHLAYHLYEDFAGAFTQSLLQQPDEGCQTLSAQVPGSASVTIGVPSRLYYTPSKSKRLAGIRIGVKDIFALTGVKRSNGNRAWYGFYPPANTTGTAVQNLIDAGGIVVDYHAPFNTRGDGCQDTSSSSTGAGSSVASYDWVDLALGSDTGGFIRGCAGVHLFGNRATHGLVNLENVMPLSPKLDTAGFLARDPMVWDVANAALYFSNYTSFVDRSPRYPETLYVMDLSSNNNSATQMRWKFASDLASLLNTSITALDLEEEWASSDPTQGRAQSLSVFLNLTHAALITKNQTKLLRDSFYKDYVAAHDGRRPFVNPVPLTRWEWADKQFDSILDDAVANKTLFMNWFSENSYLRTLVPFFSSVTNHEEFLPVTVDVIAAKGCDGLIAKLAMDLVADGILKAPRTGSGLDGGTILLQRGN</sequence>
<name>A0ACA9U3J2_BIOOC</name>
<proteinExistence type="predicted"/>
<gene>
    <name evidence="1" type="ORF">CRV2_00012966</name>
</gene>
<reference evidence="1" key="1">
    <citation type="submission" date="2020-04" db="EMBL/GenBank/DDBJ databases">
        <authorList>
            <person name="Broberg M."/>
        </authorList>
    </citation>
    <scope>NUCLEOTIDE SEQUENCE</scope>
</reference>
<comment type="caution">
    <text evidence="1">The sequence shown here is derived from an EMBL/GenBank/DDBJ whole genome shotgun (WGS) entry which is preliminary data.</text>
</comment>
<organism evidence="1 2">
    <name type="scientific">Clonostachys rosea f. rosea IK726</name>
    <dbReference type="NCBI Taxonomy" id="1349383"/>
    <lineage>
        <taxon>Eukaryota</taxon>
        <taxon>Fungi</taxon>
        <taxon>Dikarya</taxon>
        <taxon>Ascomycota</taxon>
        <taxon>Pezizomycotina</taxon>
        <taxon>Sordariomycetes</taxon>
        <taxon>Hypocreomycetidae</taxon>
        <taxon>Hypocreales</taxon>
        <taxon>Bionectriaceae</taxon>
        <taxon>Clonostachys</taxon>
    </lineage>
</organism>
<evidence type="ECO:0000313" key="2">
    <source>
        <dbReference type="Proteomes" id="UP000836387"/>
    </source>
</evidence>
<evidence type="ECO:0000313" key="1">
    <source>
        <dbReference type="EMBL" id="CAG9947788.1"/>
    </source>
</evidence>
<reference evidence="1" key="2">
    <citation type="submission" date="2021-10" db="EMBL/GenBank/DDBJ databases">
        <authorList>
            <person name="Piombo E."/>
        </authorList>
    </citation>
    <scope>NUCLEOTIDE SEQUENCE</scope>
</reference>